<evidence type="ECO:0000259" key="3">
    <source>
        <dbReference type="Pfam" id="PF16344"/>
    </source>
</evidence>
<evidence type="ECO:0000313" key="5">
    <source>
        <dbReference type="Proteomes" id="UP000676386"/>
    </source>
</evidence>
<feature type="domain" description="FecR protein" evidence="2">
    <location>
        <begin position="133"/>
        <end position="229"/>
    </location>
</feature>
<proteinExistence type="predicted"/>
<feature type="transmembrane region" description="Helical" evidence="1">
    <location>
        <begin position="85"/>
        <end position="106"/>
    </location>
</feature>
<keyword evidence="5" id="KW-1185">Reference proteome</keyword>
<gene>
    <name evidence="4" type="ORF">KE626_25615</name>
</gene>
<dbReference type="PANTHER" id="PTHR30273:SF2">
    <property type="entry name" value="PROTEIN FECR"/>
    <property type="match status" value="1"/>
</dbReference>
<dbReference type="Pfam" id="PF16344">
    <property type="entry name" value="FecR_C"/>
    <property type="match status" value="1"/>
</dbReference>
<evidence type="ECO:0000256" key="1">
    <source>
        <dbReference type="SAM" id="Phobius"/>
    </source>
</evidence>
<dbReference type="Pfam" id="PF04773">
    <property type="entry name" value="FecR"/>
    <property type="match status" value="1"/>
</dbReference>
<dbReference type="InterPro" id="IPR006860">
    <property type="entry name" value="FecR"/>
</dbReference>
<sequence length="342" mass="38231">MEREYFKYLFDLYISGNGTEAQRNELFDYIRSNHTDESLIALMDEHYDRIREEVPSSAFVSRYGDISLPGSIPDPKVRPLKTQRYRLWAAAAILLLLVTAGAVYLADAPQKPVVGIASHPDTASTNVVASVTTIRTGNKEQKLIVLADSTRILVNGATILRFPDTFGKDKREIYLEGEAYFDVQHAAEWPFIIHTPEGVSTIVLGTAFNIKAYPGRKQLIVSVVTGKVKITKDTKAISVLGNGQEMRLTTSNNKIEERQVAPLLVDSWQRGDINLVDETMADIVKDLQIFYGINIRLNNPSLTNLVLTIGFKKQTSVESALRILCELADARFDKTKDGYVVY</sequence>
<protein>
    <submittedName>
        <fullName evidence="4">FecR family protein</fullName>
    </submittedName>
</protein>
<dbReference type="InterPro" id="IPR032508">
    <property type="entry name" value="FecR_C"/>
</dbReference>
<organism evidence="4 5">
    <name type="scientific">Chitinophaga hostae</name>
    <dbReference type="NCBI Taxonomy" id="2831022"/>
    <lineage>
        <taxon>Bacteria</taxon>
        <taxon>Pseudomonadati</taxon>
        <taxon>Bacteroidota</taxon>
        <taxon>Chitinophagia</taxon>
        <taxon>Chitinophagales</taxon>
        <taxon>Chitinophagaceae</taxon>
        <taxon>Chitinophaga</taxon>
    </lineage>
</organism>
<dbReference type="Gene3D" id="2.60.120.1440">
    <property type="match status" value="1"/>
</dbReference>
<dbReference type="PANTHER" id="PTHR30273">
    <property type="entry name" value="PERIPLASMIC SIGNAL SENSOR AND SIGMA FACTOR ACTIVATOR FECR-RELATED"/>
    <property type="match status" value="1"/>
</dbReference>
<feature type="domain" description="Protein FecR C-terminal" evidence="3">
    <location>
        <begin position="274"/>
        <end position="339"/>
    </location>
</feature>
<comment type="caution">
    <text evidence="4">The sequence shown here is derived from an EMBL/GenBank/DDBJ whole genome shotgun (WGS) entry which is preliminary data.</text>
</comment>
<evidence type="ECO:0000313" key="4">
    <source>
        <dbReference type="EMBL" id="MBS0030730.1"/>
    </source>
</evidence>
<dbReference type="Proteomes" id="UP000676386">
    <property type="component" value="Unassembled WGS sequence"/>
</dbReference>
<keyword evidence="1" id="KW-0812">Transmembrane</keyword>
<evidence type="ECO:0000259" key="2">
    <source>
        <dbReference type="Pfam" id="PF04773"/>
    </source>
</evidence>
<dbReference type="RefSeq" id="WP_211975869.1">
    <property type="nucleotide sequence ID" value="NZ_CBFHAM010000035.1"/>
</dbReference>
<name>A0ABS5J6M0_9BACT</name>
<accession>A0ABS5J6M0</accession>
<keyword evidence="1" id="KW-0472">Membrane</keyword>
<reference evidence="4 5" key="1">
    <citation type="submission" date="2021-04" db="EMBL/GenBank/DDBJ databases">
        <title>Chitinophaga sp. nov., isolated from the rhizosphere soil.</title>
        <authorList>
            <person name="He S."/>
        </authorList>
    </citation>
    <scope>NUCLEOTIDE SEQUENCE [LARGE SCALE GENOMIC DNA]</scope>
    <source>
        <strain evidence="4 5">2R12</strain>
    </source>
</reference>
<dbReference type="PIRSF" id="PIRSF018266">
    <property type="entry name" value="FecR"/>
    <property type="match status" value="1"/>
</dbReference>
<dbReference type="Gene3D" id="3.55.50.30">
    <property type="match status" value="1"/>
</dbReference>
<dbReference type="EMBL" id="JAGTXB010000017">
    <property type="protein sequence ID" value="MBS0030730.1"/>
    <property type="molecule type" value="Genomic_DNA"/>
</dbReference>
<keyword evidence="1" id="KW-1133">Transmembrane helix</keyword>
<dbReference type="InterPro" id="IPR012373">
    <property type="entry name" value="Ferrdict_sens_TM"/>
</dbReference>